<name>A0A7J6HFP4_CANSA</name>
<dbReference type="Pfam" id="PF00847">
    <property type="entry name" value="AP2"/>
    <property type="match status" value="1"/>
</dbReference>
<evidence type="ECO:0000256" key="7">
    <source>
        <dbReference type="SAM" id="MobiDB-lite"/>
    </source>
</evidence>
<dbReference type="InterPro" id="IPR016177">
    <property type="entry name" value="DNA-bd_dom_sf"/>
</dbReference>
<reference evidence="9 10" key="1">
    <citation type="journal article" date="2020" name="bioRxiv">
        <title>Sequence and annotation of 42 cannabis genomes reveals extensive copy number variation in cannabinoid synthesis and pathogen resistance genes.</title>
        <authorList>
            <person name="Mckernan K.J."/>
            <person name="Helbert Y."/>
            <person name="Kane L.T."/>
            <person name="Ebling H."/>
            <person name="Zhang L."/>
            <person name="Liu B."/>
            <person name="Eaton Z."/>
            <person name="Mclaughlin S."/>
            <person name="Kingan S."/>
            <person name="Baybayan P."/>
            <person name="Concepcion G."/>
            <person name="Jordan M."/>
            <person name="Riva A."/>
            <person name="Barbazuk W."/>
            <person name="Harkins T."/>
        </authorList>
    </citation>
    <scope>NUCLEOTIDE SEQUENCE [LARGE SCALE GENOMIC DNA]</scope>
    <source>
        <strain evidence="10">cv. Jamaican Lion 4</strain>
        <tissue evidence="9">Leaf</tissue>
    </source>
</reference>
<dbReference type="SMART" id="SM00380">
    <property type="entry name" value="AP2"/>
    <property type="match status" value="1"/>
</dbReference>
<dbReference type="CDD" id="cd00018">
    <property type="entry name" value="AP2"/>
    <property type="match status" value="1"/>
</dbReference>
<evidence type="ECO:0000256" key="3">
    <source>
        <dbReference type="ARBA" id="ARBA00023015"/>
    </source>
</evidence>
<feature type="region of interest" description="Disordered" evidence="7">
    <location>
        <begin position="1"/>
        <end position="21"/>
    </location>
</feature>
<evidence type="ECO:0000313" key="10">
    <source>
        <dbReference type="Proteomes" id="UP000583929"/>
    </source>
</evidence>
<evidence type="ECO:0000256" key="5">
    <source>
        <dbReference type="ARBA" id="ARBA00023163"/>
    </source>
</evidence>
<feature type="domain" description="AP2/ERF" evidence="8">
    <location>
        <begin position="56"/>
        <end position="113"/>
    </location>
</feature>
<dbReference type="GO" id="GO:0005634">
    <property type="term" value="C:nucleus"/>
    <property type="evidence" value="ECO:0007669"/>
    <property type="project" value="UniProtKB-SubCell"/>
</dbReference>
<evidence type="ECO:0000256" key="4">
    <source>
        <dbReference type="ARBA" id="ARBA00023125"/>
    </source>
</evidence>
<gene>
    <name evidence="9" type="ORF">G4B88_007717</name>
</gene>
<evidence type="ECO:0000313" key="9">
    <source>
        <dbReference type="EMBL" id="KAF4393731.1"/>
    </source>
</evidence>
<proteinExistence type="predicted"/>
<dbReference type="PANTHER" id="PTHR31677">
    <property type="entry name" value="AP2 DOMAIN CLASS TRANSCRIPTION FACTOR"/>
    <property type="match status" value="1"/>
</dbReference>
<dbReference type="InterPro" id="IPR001471">
    <property type="entry name" value="AP2/ERF_dom"/>
</dbReference>
<organism evidence="9 10">
    <name type="scientific">Cannabis sativa</name>
    <name type="common">Hemp</name>
    <name type="synonym">Marijuana</name>
    <dbReference type="NCBI Taxonomy" id="3483"/>
    <lineage>
        <taxon>Eukaryota</taxon>
        <taxon>Viridiplantae</taxon>
        <taxon>Streptophyta</taxon>
        <taxon>Embryophyta</taxon>
        <taxon>Tracheophyta</taxon>
        <taxon>Spermatophyta</taxon>
        <taxon>Magnoliopsida</taxon>
        <taxon>eudicotyledons</taxon>
        <taxon>Gunneridae</taxon>
        <taxon>Pentapetalae</taxon>
        <taxon>rosids</taxon>
        <taxon>fabids</taxon>
        <taxon>Rosales</taxon>
        <taxon>Cannabaceae</taxon>
        <taxon>Cannabis</taxon>
    </lineage>
</organism>
<evidence type="ECO:0000256" key="6">
    <source>
        <dbReference type="ARBA" id="ARBA00023242"/>
    </source>
</evidence>
<dbReference type="Proteomes" id="UP000583929">
    <property type="component" value="Unassembled WGS sequence"/>
</dbReference>
<dbReference type="EMBL" id="JAATIQ010000048">
    <property type="protein sequence ID" value="KAF4393731.1"/>
    <property type="molecule type" value="Genomic_DNA"/>
</dbReference>
<evidence type="ECO:0000256" key="1">
    <source>
        <dbReference type="ARBA" id="ARBA00004123"/>
    </source>
</evidence>
<keyword evidence="2" id="KW-0936">Ethylene signaling pathway</keyword>
<comment type="caution">
    <text evidence="9">The sequence shown here is derived from an EMBL/GenBank/DDBJ whole genome shotgun (WGS) entry which is preliminary data.</text>
</comment>
<keyword evidence="10" id="KW-1185">Reference proteome</keyword>
<comment type="subcellular location">
    <subcellularLocation>
        <location evidence="1">Nucleus</location>
    </subcellularLocation>
</comment>
<dbReference type="GO" id="GO:0009873">
    <property type="term" value="P:ethylene-activated signaling pathway"/>
    <property type="evidence" value="ECO:0007669"/>
    <property type="project" value="UniProtKB-KW"/>
</dbReference>
<feature type="compositionally biased region" description="Low complexity" evidence="7">
    <location>
        <begin position="323"/>
        <end position="340"/>
    </location>
</feature>
<keyword evidence="5" id="KW-0804">Transcription</keyword>
<keyword evidence="6" id="KW-0539">Nucleus</keyword>
<dbReference type="GO" id="GO:0003700">
    <property type="term" value="F:DNA-binding transcription factor activity"/>
    <property type="evidence" value="ECO:0007669"/>
    <property type="project" value="InterPro"/>
</dbReference>
<dbReference type="SUPFAM" id="SSF54171">
    <property type="entry name" value="DNA-binding domain"/>
    <property type="match status" value="1"/>
</dbReference>
<sequence>MSSTTTKTLDKPLKAGYENNGHYHHQQMGFAILQRNTSPTQPGERRGRRKQAEPGRFLGVRRRPWGRYAAEIRDPTTKERHWLGTFDTAQEAALAYDRAALSMKGTQARTNFIYTTNTTTHDHHNTSFHSLHHHHHLNNTTTPFDTNNNSTTILPLPSHELICSTTSKNPTNQNSTTPPQIVMTCHHPTILNQSLNTINDMSSPPNDDNNNNNNNFFFCNDDSDYNSGYLGCIVPDNCLRPPPTPSPSDHNPKRTKSHWDMMMSGSSEVATLGSNQARDQLIMPCLDDFNLGFWDNNNNNNLIQHQHQQPWELNSGDLSAMISTTSSSNNNNNNIPLSSTDQGAFYPLIDNSMQPR</sequence>
<dbReference type="GO" id="GO:0003677">
    <property type="term" value="F:DNA binding"/>
    <property type="evidence" value="ECO:0007669"/>
    <property type="project" value="UniProtKB-KW"/>
</dbReference>
<dbReference type="AlphaFoldDB" id="A0A7J6HFP4"/>
<dbReference type="PROSITE" id="PS51032">
    <property type="entry name" value="AP2_ERF"/>
    <property type="match status" value="1"/>
</dbReference>
<protein>
    <recommendedName>
        <fullName evidence="8">AP2/ERF domain-containing protein</fullName>
    </recommendedName>
</protein>
<evidence type="ECO:0000259" key="8">
    <source>
        <dbReference type="PROSITE" id="PS51032"/>
    </source>
</evidence>
<dbReference type="PANTHER" id="PTHR31677:SF49">
    <property type="entry name" value="ETHYLENE-RESPONSIVE TRANSCRIPTION FACTOR ERF086"/>
    <property type="match status" value="1"/>
</dbReference>
<dbReference type="PRINTS" id="PR00367">
    <property type="entry name" value="ETHRSPELEMNT"/>
</dbReference>
<dbReference type="FunFam" id="3.30.730.10:FF:000001">
    <property type="entry name" value="Ethylene-responsive transcription factor 2"/>
    <property type="match status" value="1"/>
</dbReference>
<keyword evidence="3" id="KW-0805">Transcription regulation</keyword>
<dbReference type="Gene3D" id="3.30.730.10">
    <property type="entry name" value="AP2/ERF domain"/>
    <property type="match status" value="1"/>
</dbReference>
<feature type="region of interest" description="Disordered" evidence="7">
    <location>
        <begin position="36"/>
        <end position="55"/>
    </location>
</feature>
<accession>A0A7J6HFP4</accession>
<feature type="region of interest" description="Disordered" evidence="7">
    <location>
        <begin position="322"/>
        <end position="356"/>
    </location>
</feature>
<keyword evidence="4" id="KW-0238">DNA-binding</keyword>
<evidence type="ECO:0000256" key="2">
    <source>
        <dbReference type="ARBA" id="ARBA00022745"/>
    </source>
</evidence>
<dbReference type="InterPro" id="IPR036955">
    <property type="entry name" value="AP2/ERF_dom_sf"/>
</dbReference>